<proteinExistence type="predicted"/>
<dbReference type="AlphaFoldDB" id="A0A0H2R774"/>
<evidence type="ECO:0008006" key="4">
    <source>
        <dbReference type="Google" id="ProtNLM"/>
    </source>
</evidence>
<evidence type="ECO:0000313" key="2">
    <source>
        <dbReference type="EMBL" id="KLO07699.1"/>
    </source>
</evidence>
<dbReference type="OrthoDB" id="2269034at2759"/>
<dbReference type="Proteomes" id="UP000053477">
    <property type="component" value="Unassembled WGS sequence"/>
</dbReference>
<keyword evidence="3" id="KW-1185">Reference proteome</keyword>
<protein>
    <recommendedName>
        <fullName evidence="4">F-box domain-containing protein</fullName>
    </recommendedName>
</protein>
<dbReference type="InterPro" id="IPR032675">
    <property type="entry name" value="LRR_dom_sf"/>
</dbReference>
<dbReference type="SUPFAM" id="SSF52047">
    <property type="entry name" value="RNI-like"/>
    <property type="match status" value="1"/>
</dbReference>
<sequence length="543" mass="61031">MIKTIAGEMSSQGNEDEEIQSGPNSRYFSESIGRCDCDSLPSEVLVHVLELVTESTWKDGLLDGPSPSEMGTFPDGGMIDNGLRSQDEAYERAALYPKLFLIVCKRWSAITLNTPILWSYLSITDATTSNFISISLRRSTSLPLSIRFHTLSQMTGTKSFMIELENLLPGILNLRLGNNTSEEDGAEDSSPDFDENILLLLQHAGRWKRFLLLAAHPQSIHRAAFLAADNNCQLRHLEEYRLQAIVRHKEIFNVPWRRRIWNARGKSPFFDRAMPLLHKMALSRGVLPITFHSNSIHLIQDMFPALKELQLVKMGGMPLISLFNILVGLPTLYTLEIVETHFEVEGLEYFQRIKLLELKEFTAISLGGATLACLFCAVSMPNVQSLSIIKTGSLDSLIREIKEASLFPNVQNLTLDSEGGFEEMTKLCSAMPKVVSVHFIVEVHYQGLLGFQWRFLDNPMLSNFSLSGFKGEDIILFVETRREAGIPVNMLRIAKSSITCGDVSVNHGDSLRDLVGFLSWFDTAWKDVEDEFYANLLPCANRS</sequence>
<reference evidence="2 3" key="1">
    <citation type="submission" date="2015-04" db="EMBL/GenBank/DDBJ databases">
        <title>Complete genome sequence of Schizopora paradoxa KUC8140, a cosmopolitan wood degrader in East Asia.</title>
        <authorList>
            <consortium name="DOE Joint Genome Institute"/>
            <person name="Min B."/>
            <person name="Park H."/>
            <person name="Jang Y."/>
            <person name="Kim J.-J."/>
            <person name="Kim K.H."/>
            <person name="Pangilinan J."/>
            <person name="Lipzen A."/>
            <person name="Riley R."/>
            <person name="Grigoriev I.V."/>
            <person name="Spatafora J.W."/>
            <person name="Choi I.-G."/>
        </authorList>
    </citation>
    <scope>NUCLEOTIDE SEQUENCE [LARGE SCALE GENOMIC DNA]</scope>
    <source>
        <strain evidence="2 3">KUC8140</strain>
    </source>
</reference>
<organism evidence="2 3">
    <name type="scientific">Schizopora paradoxa</name>
    <dbReference type="NCBI Taxonomy" id="27342"/>
    <lineage>
        <taxon>Eukaryota</taxon>
        <taxon>Fungi</taxon>
        <taxon>Dikarya</taxon>
        <taxon>Basidiomycota</taxon>
        <taxon>Agaricomycotina</taxon>
        <taxon>Agaricomycetes</taxon>
        <taxon>Hymenochaetales</taxon>
        <taxon>Schizoporaceae</taxon>
        <taxon>Schizopora</taxon>
    </lineage>
</organism>
<evidence type="ECO:0000313" key="3">
    <source>
        <dbReference type="Proteomes" id="UP000053477"/>
    </source>
</evidence>
<feature type="region of interest" description="Disordered" evidence="1">
    <location>
        <begin position="1"/>
        <end position="24"/>
    </location>
</feature>
<accession>A0A0H2R774</accession>
<gene>
    <name evidence="2" type="ORF">SCHPADRAFT_909222</name>
</gene>
<name>A0A0H2R774_9AGAM</name>
<dbReference type="Gene3D" id="3.80.10.10">
    <property type="entry name" value="Ribonuclease Inhibitor"/>
    <property type="match status" value="1"/>
</dbReference>
<dbReference type="InParanoid" id="A0A0H2R774"/>
<evidence type="ECO:0000256" key="1">
    <source>
        <dbReference type="SAM" id="MobiDB-lite"/>
    </source>
</evidence>
<dbReference type="EMBL" id="KQ086124">
    <property type="protein sequence ID" value="KLO07699.1"/>
    <property type="molecule type" value="Genomic_DNA"/>
</dbReference>